<dbReference type="EMBL" id="GBXM01064013">
    <property type="protein sequence ID" value="JAH44564.1"/>
    <property type="molecule type" value="Transcribed_RNA"/>
</dbReference>
<dbReference type="AlphaFoldDB" id="A0A0E9ST70"/>
<reference evidence="1" key="1">
    <citation type="submission" date="2014-11" db="EMBL/GenBank/DDBJ databases">
        <authorList>
            <person name="Amaro Gonzalez C."/>
        </authorList>
    </citation>
    <scope>NUCLEOTIDE SEQUENCE</scope>
</reference>
<organism evidence="1">
    <name type="scientific">Anguilla anguilla</name>
    <name type="common">European freshwater eel</name>
    <name type="synonym">Muraena anguilla</name>
    <dbReference type="NCBI Taxonomy" id="7936"/>
    <lineage>
        <taxon>Eukaryota</taxon>
        <taxon>Metazoa</taxon>
        <taxon>Chordata</taxon>
        <taxon>Craniata</taxon>
        <taxon>Vertebrata</taxon>
        <taxon>Euteleostomi</taxon>
        <taxon>Actinopterygii</taxon>
        <taxon>Neopterygii</taxon>
        <taxon>Teleostei</taxon>
        <taxon>Anguilliformes</taxon>
        <taxon>Anguillidae</taxon>
        <taxon>Anguilla</taxon>
    </lineage>
</organism>
<sequence>MLVEPVGLPVSFWSYKLDKAMTVWQGVGFERKKKLAVFSISILYRLLCAVLTETAIFPGTSRPSFLLEACLSQAGRPSSATWDPDY</sequence>
<accession>A0A0E9ST70</accession>
<proteinExistence type="predicted"/>
<name>A0A0E9ST70_ANGAN</name>
<evidence type="ECO:0000313" key="1">
    <source>
        <dbReference type="EMBL" id="JAH44564.1"/>
    </source>
</evidence>
<reference evidence="1" key="2">
    <citation type="journal article" date="2015" name="Fish Shellfish Immunol.">
        <title>Early steps in the European eel (Anguilla anguilla)-Vibrio vulnificus interaction in the gills: Role of the RtxA13 toxin.</title>
        <authorList>
            <person name="Callol A."/>
            <person name="Pajuelo D."/>
            <person name="Ebbesson L."/>
            <person name="Teles M."/>
            <person name="MacKenzie S."/>
            <person name="Amaro C."/>
        </authorList>
    </citation>
    <scope>NUCLEOTIDE SEQUENCE</scope>
</reference>
<protein>
    <submittedName>
        <fullName evidence="1">Uncharacterized protein</fullName>
    </submittedName>
</protein>